<evidence type="ECO:0000256" key="1">
    <source>
        <dbReference type="SAM" id="Coils"/>
    </source>
</evidence>
<comment type="caution">
    <text evidence="3">The sequence shown here is derived from an EMBL/GenBank/DDBJ whole genome shotgun (WGS) entry which is preliminary data.</text>
</comment>
<organism evidence="3 4">
    <name type="scientific">Cryptolaemus montrouzieri</name>
    <dbReference type="NCBI Taxonomy" id="559131"/>
    <lineage>
        <taxon>Eukaryota</taxon>
        <taxon>Metazoa</taxon>
        <taxon>Ecdysozoa</taxon>
        <taxon>Arthropoda</taxon>
        <taxon>Hexapoda</taxon>
        <taxon>Insecta</taxon>
        <taxon>Pterygota</taxon>
        <taxon>Neoptera</taxon>
        <taxon>Endopterygota</taxon>
        <taxon>Coleoptera</taxon>
        <taxon>Polyphaga</taxon>
        <taxon>Cucujiformia</taxon>
        <taxon>Coccinelloidea</taxon>
        <taxon>Coccinellidae</taxon>
        <taxon>Scymninae</taxon>
        <taxon>Scymnini</taxon>
        <taxon>Cryptolaemus</taxon>
    </lineage>
</organism>
<gene>
    <name evidence="3" type="ORF">HHI36_017626</name>
</gene>
<keyword evidence="4" id="KW-1185">Reference proteome</keyword>
<protein>
    <submittedName>
        <fullName evidence="3">Uncharacterized protein</fullName>
    </submittedName>
</protein>
<accession>A0ABD2NP26</accession>
<name>A0ABD2NP26_9CUCU</name>
<keyword evidence="1" id="KW-0175">Coiled coil</keyword>
<reference evidence="3 4" key="1">
    <citation type="journal article" date="2021" name="BMC Biol.">
        <title>Horizontally acquired antibacterial genes associated with adaptive radiation of ladybird beetles.</title>
        <authorList>
            <person name="Li H.S."/>
            <person name="Tang X.F."/>
            <person name="Huang Y.H."/>
            <person name="Xu Z.Y."/>
            <person name="Chen M.L."/>
            <person name="Du X.Y."/>
            <person name="Qiu B.Y."/>
            <person name="Chen P.T."/>
            <person name="Zhang W."/>
            <person name="Slipinski A."/>
            <person name="Escalona H.E."/>
            <person name="Waterhouse R.M."/>
            <person name="Zwick A."/>
            <person name="Pang H."/>
        </authorList>
    </citation>
    <scope>NUCLEOTIDE SEQUENCE [LARGE SCALE GENOMIC DNA]</scope>
    <source>
        <strain evidence="3">SYSU2018</strain>
    </source>
</reference>
<dbReference type="EMBL" id="JABFTP020000124">
    <property type="protein sequence ID" value="KAL3280121.1"/>
    <property type="molecule type" value="Genomic_DNA"/>
</dbReference>
<dbReference type="Proteomes" id="UP001516400">
    <property type="component" value="Unassembled WGS sequence"/>
</dbReference>
<evidence type="ECO:0000256" key="2">
    <source>
        <dbReference type="SAM" id="MobiDB-lite"/>
    </source>
</evidence>
<feature type="region of interest" description="Disordered" evidence="2">
    <location>
        <begin position="187"/>
        <end position="214"/>
    </location>
</feature>
<feature type="coiled-coil region" evidence="1">
    <location>
        <begin position="17"/>
        <end position="96"/>
    </location>
</feature>
<proteinExistence type="predicted"/>
<dbReference type="AlphaFoldDB" id="A0ABD2NP26"/>
<sequence length="266" mass="30103">MEKDYVLQMDLFDERLKNNMKENFEDAIGKANQLKQELVTFQEEKAVLQRELSDLVQIKKSMLISLKVLTEENKAITSQLEQMKELQQLNKETKESESTIPSVSTDNSRIDSLTLDEIEERLYGKIFDRVYEELKENKAIISTSRTRMATKEKTPGGIKAPLKINSGQSVHEALNCRDSYSGALKSSKDALKNESNKNTFGNGNGNEKDESKRSHLQYGSGFVRGVTSKSQTINLPMIMTDFHCRKNLNGEDVGNGWQTVGEEKPV</sequence>
<evidence type="ECO:0000313" key="3">
    <source>
        <dbReference type="EMBL" id="KAL3280121.1"/>
    </source>
</evidence>
<evidence type="ECO:0000313" key="4">
    <source>
        <dbReference type="Proteomes" id="UP001516400"/>
    </source>
</evidence>